<accession>I2GYP2</accession>
<dbReference type="FunCoup" id="I2GYP2">
    <property type="interactions" value="550"/>
</dbReference>
<dbReference type="InterPro" id="IPR038704">
    <property type="entry name" value="YEAST_sf"/>
</dbReference>
<evidence type="ECO:0000256" key="4">
    <source>
        <dbReference type="ARBA" id="ARBA00023242"/>
    </source>
</evidence>
<dbReference type="KEGG" id="tbl:TBLA_0B04060"/>
<gene>
    <name evidence="8" type="primary">TBLA0B04060</name>
    <name evidence="8" type="ORF">TBLA_0B04060</name>
</gene>
<dbReference type="OrthoDB" id="1741717at2759"/>
<dbReference type="OMA" id="GEFDMTI"/>
<dbReference type="GO" id="GO:1990468">
    <property type="term" value="C:NuA3b histone acetyltransferase complex"/>
    <property type="evidence" value="ECO:0007669"/>
    <property type="project" value="EnsemblFungi"/>
</dbReference>
<dbReference type="InterPro" id="IPR055129">
    <property type="entry name" value="YEATS_dom"/>
</dbReference>
<dbReference type="InterPro" id="IPR005033">
    <property type="entry name" value="YEATS"/>
</dbReference>
<dbReference type="GO" id="GO:0003677">
    <property type="term" value="F:DNA binding"/>
    <property type="evidence" value="ECO:0007669"/>
    <property type="project" value="EnsemblFungi"/>
</dbReference>
<dbReference type="FunFam" id="2.60.40.1970:FF:000006">
    <property type="entry name" value="Transcription initiation factor TFIID subunit 14"/>
    <property type="match status" value="1"/>
</dbReference>
<dbReference type="InterPro" id="IPR027353">
    <property type="entry name" value="NET_dom"/>
</dbReference>
<dbReference type="GO" id="GO:0006338">
    <property type="term" value="P:chromatin remodeling"/>
    <property type="evidence" value="ECO:0007669"/>
    <property type="project" value="EnsemblFungi"/>
</dbReference>
<organism evidence="8 9">
    <name type="scientific">Henningerozyma blattae (strain ATCC 34711 / CBS 6284 / DSM 70876 / NBRC 10599 / NRRL Y-10934 / UCD 77-7)</name>
    <name type="common">Yeast</name>
    <name type="synonym">Tetrapisispora blattae</name>
    <dbReference type="NCBI Taxonomy" id="1071380"/>
    <lineage>
        <taxon>Eukaryota</taxon>
        <taxon>Fungi</taxon>
        <taxon>Dikarya</taxon>
        <taxon>Ascomycota</taxon>
        <taxon>Saccharomycotina</taxon>
        <taxon>Saccharomycetes</taxon>
        <taxon>Saccharomycetales</taxon>
        <taxon>Saccharomycetaceae</taxon>
        <taxon>Henningerozyma</taxon>
    </lineage>
</organism>
<dbReference type="Proteomes" id="UP000002866">
    <property type="component" value="Chromosome 2"/>
</dbReference>
<dbReference type="Pfam" id="PF03366">
    <property type="entry name" value="YEATS"/>
    <property type="match status" value="1"/>
</dbReference>
<evidence type="ECO:0000259" key="7">
    <source>
        <dbReference type="PROSITE" id="PS51037"/>
    </source>
</evidence>
<evidence type="ECO:0000256" key="1">
    <source>
        <dbReference type="ARBA" id="ARBA00004123"/>
    </source>
</evidence>
<dbReference type="GO" id="GO:0005669">
    <property type="term" value="C:transcription factor TFIID complex"/>
    <property type="evidence" value="ECO:0007669"/>
    <property type="project" value="EnsemblFungi"/>
</dbReference>
<name>I2GYP2_HENB6</name>
<feature type="region of interest" description="Disordered" evidence="6">
    <location>
        <begin position="138"/>
        <end position="158"/>
    </location>
</feature>
<dbReference type="GO" id="GO:0016592">
    <property type="term" value="C:mediator complex"/>
    <property type="evidence" value="ECO:0007669"/>
    <property type="project" value="EnsemblFungi"/>
</dbReference>
<keyword evidence="4 5" id="KW-0539">Nucleus</keyword>
<dbReference type="PIRSF" id="PIRSF016551">
    <property type="entry name" value="SAS5/TFIID_14"/>
    <property type="match status" value="1"/>
</dbReference>
<reference evidence="8 9" key="1">
    <citation type="journal article" date="2011" name="Proc. Natl. Acad. Sci. U.S.A.">
        <title>Evolutionary erosion of yeast sex chromosomes by mating-type switching accidents.</title>
        <authorList>
            <person name="Gordon J.L."/>
            <person name="Armisen D."/>
            <person name="Proux-Wera E."/>
            <person name="Oheigeartaigh S.S."/>
            <person name="Byrne K.P."/>
            <person name="Wolfe K.H."/>
        </authorList>
    </citation>
    <scope>NUCLEOTIDE SEQUENCE [LARGE SCALE GENOMIC DNA]</scope>
    <source>
        <strain evidence="9">ATCC 34711 / CBS 6284 / DSM 70876 / NBRC 10599 / NRRL Y-10934 / UCD 77-7</strain>
    </source>
</reference>
<dbReference type="HOGENOM" id="CLU_078004_0_0_1"/>
<keyword evidence="3" id="KW-0804">Transcription</keyword>
<dbReference type="GO" id="GO:1990467">
    <property type="term" value="C:NuA3a histone acetyltransferase complex"/>
    <property type="evidence" value="ECO:0007669"/>
    <property type="project" value="EnsemblFungi"/>
</dbReference>
<dbReference type="RefSeq" id="XP_004178763.1">
    <property type="nucleotide sequence ID" value="XM_004178715.1"/>
</dbReference>
<dbReference type="Gene3D" id="2.60.40.1970">
    <property type="entry name" value="YEATS domain"/>
    <property type="match status" value="1"/>
</dbReference>
<keyword evidence="2" id="KW-0805">Transcription regulation</keyword>
<dbReference type="GO" id="GO:0016514">
    <property type="term" value="C:SWI/SNF complex"/>
    <property type="evidence" value="ECO:0007669"/>
    <property type="project" value="EnsemblFungi"/>
</dbReference>
<dbReference type="GO" id="GO:0031011">
    <property type="term" value="C:Ino80 complex"/>
    <property type="evidence" value="ECO:0007669"/>
    <property type="project" value="EnsemblFungi"/>
</dbReference>
<dbReference type="GO" id="GO:0051123">
    <property type="term" value="P:RNA polymerase II preinitiation complex assembly"/>
    <property type="evidence" value="ECO:0007669"/>
    <property type="project" value="EnsemblFungi"/>
</dbReference>
<dbReference type="InterPro" id="IPR016665">
    <property type="entry name" value="Sas5/TAF14"/>
</dbReference>
<dbReference type="GO" id="GO:0016251">
    <property type="term" value="F:RNA polymerase II general transcription initiation factor activity"/>
    <property type="evidence" value="ECO:0007669"/>
    <property type="project" value="EnsemblFungi"/>
</dbReference>
<dbReference type="AlphaFoldDB" id="I2GYP2"/>
<dbReference type="GeneID" id="14494002"/>
<evidence type="ECO:0000313" key="8">
    <source>
        <dbReference type="EMBL" id="CCH59244.1"/>
    </source>
</evidence>
<dbReference type="Pfam" id="PF17035">
    <property type="entry name" value="BET"/>
    <property type="match status" value="1"/>
</dbReference>
<keyword evidence="9" id="KW-1185">Reference proteome</keyword>
<dbReference type="PROSITE" id="PS51037">
    <property type="entry name" value="YEATS"/>
    <property type="match status" value="1"/>
</dbReference>
<dbReference type="STRING" id="1071380.I2GYP2"/>
<dbReference type="GO" id="GO:0005674">
    <property type="term" value="C:transcription factor TFIIF complex"/>
    <property type="evidence" value="ECO:0007669"/>
    <property type="project" value="EnsemblFungi"/>
</dbReference>
<dbReference type="CDD" id="cd16905">
    <property type="entry name" value="YEATS_Taf14_like"/>
    <property type="match status" value="1"/>
</dbReference>
<dbReference type="PANTHER" id="PTHR23195">
    <property type="entry name" value="YEATS DOMAIN"/>
    <property type="match status" value="1"/>
</dbReference>
<dbReference type="InParanoid" id="I2GYP2"/>
<dbReference type="eggNOG" id="KOG3149">
    <property type="taxonomic scope" value="Eukaryota"/>
</dbReference>
<evidence type="ECO:0000256" key="5">
    <source>
        <dbReference type="PROSITE-ProRule" id="PRU00376"/>
    </source>
</evidence>
<evidence type="ECO:0000313" key="9">
    <source>
        <dbReference type="Proteomes" id="UP000002866"/>
    </source>
</evidence>
<evidence type="ECO:0000256" key="3">
    <source>
        <dbReference type="ARBA" id="ARBA00023163"/>
    </source>
</evidence>
<proteinExistence type="predicted"/>
<protein>
    <recommendedName>
        <fullName evidence="7">YEATS domain-containing protein</fullName>
    </recommendedName>
</protein>
<sequence length="239" mass="26881">MVASVKRTLRIKTQQHILPDLPPVENFPMRQWSIELALLDEAGKEVPATIFDKVIYHLHPTFANPNRTFKEPPFKIEEQGWGGFPLDISVHFLEKAGERKVTHDLNFLQDSYEVDHVIQVPLNKPTLTTELAKSGSVEEPVATTKRKTAASTAEPKVKKAKTSSTSTIKGNVDLEKLAFGLTKLNEDDLVGVVQMVTDNRTPEMNVTNNVEEGEFIIDLYSLPEGLLKSLWEYVKKNTD</sequence>
<feature type="domain" description="YEATS" evidence="7">
    <location>
        <begin position="1"/>
        <end position="134"/>
    </location>
</feature>
<comment type="subcellular location">
    <subcellularLocation>
        <location evidence="1 5">Nucleus</location>
    </subcellularLocation>
</comment>
<evidence type="ECO:0000256" key="6">
    <source>
        <dbReference type="SAM" id="MobiDB-lite"/>
    </source>
</evidence>
<dbReference type="GO" id="GO:0045944">
    <property type="term" value="P:positive regulation of transcription by RNA polymerase II"/>
    <property type="evidence" value="ECO:0007669"/>
    <property type="project" value="EnsemblFungi"/>
</dbReference>
<evidence type="ECO:0000256" key="2">
    <source>
        <dbReference type="ARBA" id="ARBA00023015"/>
    </source>
</evidence>
<dbReference type="EMBL" id="HE806317">
    <property type="protein sequence ID" value="CCH59244.1"/>
    <property type="molecule type" value="Genomic_DNA"/>
</dbReference>